<evidence type="ECO:0000313" key="3">
    <source>
        <dbReference type="Proteomes" id="UP000004322"/>
    </source>
</evidence>
<proteinExistence type="predicted"/>
<dbReference type="AlphaFoldDB" id="G5JQ72"/>
<reference evidence="2" key="1">
    <citation type="submission" date="2011-07" db="EMBL/GenBank/DDBJ databases">
        <authorList>
            <person name="Stanhope M.J."/>
            <person name="Durkin A.S."/>
            <person name="Hostetler J."/>
            <person name="Kim M."/>
            <person name="Radune D."/>
            <person name="Singh I."/>
            <person name="Town C.D."/>
        </authorList>
    </citation>
    <scope>NUCLEOTIDE SEQUENCE [LARGE SCALE GENOMIC DNA]</scope>
    <source>
        <strain evidence="2">HS-6</strain>
    </source>
</reference>
<dbReference type="InterPro" id="IPR037914">
    <property type="entry name" value="SpoVT-AbrB_sf"/>
</dbReference>
<comment type="caution">
    <text evidence="2">The sequence shown here is derived from an EMBL/GenBank/DDBJ whole genome shotgun (WGS) entry which is preliminary data.</text>
</comment>
<dbReference type="STRING" id="873449.STRCR_1755"/>
<accession>G5JQ72</accession>
<name>G5JQ72_STRCG</name>
<dbReference type="eggNOG" id="ENOG5033M1M">
    <property type="taxonomic scope" value="Bacteria"/>
</dbReference>
<dbReference type="GO" id="GO:0003677">
    <property type="term" value="F:DNA binding"/>
    <property type="evidence" value="ECO:0007669"/>
    <property type="project" value="InterPro"/>
</dbReference>
<protein>
    <submittedName>
        <fullName evidence="2">Toxin-antitoxin system, antitoxin component, AbrB family</fullName>
    </submittedName>
</protein>
<evidence type="ECO:0000259" key="1">
    <source>
        <dbReference type="SMART" id="SM00966"/>
    </source>
</evidence>
<gene>
    <name evidence="2" type="ORF">STRCR_1755</name>
</gene>
<dbReference type="Proteomes" id="UP000004322">
    <property type="component" value="Unassembled WGS sequence"/>
</dbReference>
<dbReference type="EMBL" id="AEUV02000002">
    <property type="protein sequence ID" value="EHI73447.1"/>
    <property type="molecule type" value="Genomic_DNA"/>
</dbReference>
<feature type="domain" description="SpoVT-AbrB" evidence="1">
    <location>
        <begin position="7"/>
        <end position="49"/>
    </location>
</feature>
<dbReference type="Pfam" id="PF04014">
    <property type="entry name" value="MazE_antitoxin"/>
    <property type="match status" value="1"/>
</dbReference>
<sequence>MATIKARKVGNSVTVTLPKELHVEAGQEFIIEKGRNGVILLAPKIKNPFDGNDGLRMEDDFADLRLLDNEC</sequence>
<dbReference type="SMART" id="SM00966">
    <property type="entry name" value="SpoVT_AbrB"/>
    <property type="match status" value="1"/>
</dbReference>
<dbReference type="NCBIfam" id="NF047400">
    <property type="entry name" value="MazE_PemI_antitoxin"/>
    <property type="match status" value="1"/>
</dbReference>
<dbReference type="SUPFAM" id="SSF89447">
    <property type="entry name" value="AbrB/MazE/MraZ-like"/>
    <property type="match status" value="1"/>
</dbReference>
<keyword evidence="3" id="KW-1185">Reference proteome</keyword>
<evidence type="ECO:0000313" key="2">
    <source>
        <dbReference type="EMBL" id="EHI73447.1"/>
    </source>
</evidence>
<dbReference type="OrthoDB" id="71707at2"/>
<dbReference type="RefSeq" id="WP_004225402.1">
    <property type="nucleotide sequence ID" value="NZ_AEUV02000002.1"/>
</dbReference>
<organism evidence="2 3">
    <name type="scientific">Streptococcus criceti HS-6</name>
    <dbReference type="NCBI Taxonomy" id="873449"/>
    <lineage>
        <taxon>Bacteria</taxon>
        <taxon>Bacillati</taxon>
        <taxon>Bacillota</taxon>
        <taxon>Bacilli</taxon>
        <taxon>Lactobacillales</taxon>
        <taxon>Streptococcaceae</taxon>
        <taxon>Streptococcus</taxon>
    </lineage>
</organism>
<dbReference type="InterPro" id="IPR007159">
    <property type="entry name" value="SpoVT-AbrB_dom"/>
</dbReference>